<feature type="domain" description="Transglycosylase SLT" evidence="2">
    <location>
        <begin position="32"/>
        <end position="324"/>
    </location>
</feature>
<evidence type="ECO:0000259" key="2">
    <source>
        <dbReference type="Pfam" id="PF13406"/>
    </source>
</evidence>
<proteinExistence type="predicted"/>
<dbReference type="Gene3D" id="1.10.530.10">
    <property type="match status" value="1"/>
</dbReference>
<feature type="chain" id="PRO_5026851146" evidence="1">
    <location>
        <begin position="25"/>
        <end position="332"/>
    </location>
</feature>
<gene>
    <name evidence="3" type="ORF">GNT65_02590</name>
</gene>
<dbReference type="InterPro" id="IPR023346">
    <property type="entry name" value="Lysozyme-like_dom_sf"/>
</dbReference>
<reference evidence="3 4" key="1">
    <citation type="submission" date="2019-12" db="EMBL/GenBank/DDBJ databases">
        <title>Shewanella insulae sp. nov., isolated from a tidal flat.</title>
        <authorList>
            <person name="Yoon J.-H."/>
        </authorList>
    </citation>
    <scope>NUCLEOTIDE SEQUENCE [LARGE SCALE GENOMIC DNA]</scope>
    <source>
        <strain evidence="3 4">JBTF-M18</strain>
    </source>
</reference>
<feature type="signal peptide" evidence="1">
    <location>
        <begin position="1"/>
        <end position="24"/>
    </location>
</feature>
<evidence type="ECO:0000313" key="4">
    <source>
        <dbReference type="Proteomes" id="UP000474778"/>
    </source>
</evidence>
<dbReference type="PANTHER" id="PTHR30163:SF8">
    <property type="entry name" value="LYTIC MUREIN TRANSGLYCOSYLASE"/>
    <property type="match status" value="1"/>
</dbReference>
<protein>
    <submittedName>
        <fullName evidence="3">Lytic murein transglycosylase</fullName>
    </submittedName>
</protein>
<organism evidence="3 4">
    <name type="scientific">Shewanella insulae</name>
    <dbReference type="NCBI Taxonomy" id="2681496"/>
    <lineage>
        <taxon>Bacteria</taxon>
        <taxon>Pseudomonadati</taxon>
        <taxon>Pseudomonadota</taxon>
        <taxon>Gammaproteobacteria</taxon>
        <taxon>Alteromonadales</taxon>
        <taxon>Shewanellaceae</taxon>
        <taxon>Shewanella</taxon>
    </lineage>
</organism>
<dbReference type="SUPFAM" id="SSF53955">
    <property type="entry name" value="Lysozyme-like"/>
    <property type="match status" value="1"/>
</dbReference>
<keyword evidence="4" id="KW-1185">Reference proteome</keyword>
<dbReference type="PANTHER" id="PTHR30163">
    <property type="entry name" value="MEMBRANE-BOUND LYTIC MUREIN TRANSGLYCOSYLASE B"/>
    <property type="match status" value="1"/>
</dbReference>
<evidence type="ECO:0000256" key="1">
    <source>
        <dbReference type="SAM" id="SignalP"/>
    </source>
</evidence>
<dbReference type="EMBL" id="WRPA01000001">
    <property type="protein sequence ID" value="MXR67562.1"/>
    <property type="molecule type" value="Genomic_DNA"/>
</dbReference>
<keyword evidence="1" id="KW-0732">Signal</keyword>
<accession>A0A6L7HTE4</accession>
<dbReference type="Gene3D" id="1.10.8.350">
    <property type="entry name" value="Bacterial muramidase"/>
    <property type="match status" value="1"/>
</dbReference>
<dbReference type="GO" id="GO:0008933">
    <property type="term" value="F:peptidoglycan lytic transglycosylase activity"/>
    <property type="evidence" value="ECO:0007669"/>
    <property type="project" value="TreeGrafter"/>
</dbReference>
<name>A0A6L7HTE4_9GAMM</name>
<comment type="caution">
    <text evidence="3">The sequence shown here is derived from an EMBL/GenBank/DDBJ whole genome shotgun (WGS) entry which is preliminary data.</text>
</comment>
<dbReference type="Pfam" id="PF13406">
    <property type="entry name" value="SLT_2"/>
    <property type="match status" value="1"/>
</dbReference>
<sequence length="332" mass="36666">MFLKNVLLGVLLANGMVLASSAQAQESALSYDQYLSGLKQQAVEQGIAQGTIDSVFNQIKLFKKAVVNEPAANGPNNLDTYLPKRVSEPLVEQARSLYRDNKALFDRLGKEYGVQPRFVLAYWGIASAFDASDYPALTVIASNAYHGDQGAPSDTKANGAFLAALKLMERDQLSFDSLKSDSTGLMGYPHFSPSQLAKYGKDGNGDGKVDIWHDLADAFATTANYLKQLGWNYHGTWGRQVKAPKELPQDLVGLEVHKGFDQWQALGVRRFNGSDLPSRKDMQVSLIMPDGRGGRSYLVYDNYRTLRKTQGSDHLTLAVTYLSERIKYPAIK</sequence>
<dbReference type="AlphaFoldDB" id="A0A6L7HTE4"/>
<dbReference type="InterPro" id="IPR043426">
    <property type="entry name" value="MltB-like"/>
</dbReference>
<evidence type="ECO:0000313" key="3">
    <source>
        <dbReference type="EMBL" id="MXR67562.1"/>
    </source>
</evidence>
<dbReference type="GO" id="GO:0009253">
    <property type="term" value="P:peptidoglycan catabolic process"/>
    <property type="evidence" value="ECO:0007669"/>
    <property type="project" value="TreeGrafter"/>
</dbReference>
<dbReference type="Proteomes" id="UP000474778">
    <property type="component" value="Unassembled WGS sequence"/>
</dbReference>
<dbReference type="InterPro" id="IPR031304">
    <property type="entry name" value="SLT_2"/>
</dbReference>